<feature type="coiled-coil region" evidence="3">
    <location>
        <begin position="102"/>
        <end position="129"/>
    </location>
</feature>
<dbReference type="PANTHER" id="PTHR42708:SF1">
    <property type="entry name" value="GLIDING MOTILITY PROTEIN MGLA"/>
    <property type="match status" value="1"/>
</dbReference>
<dbReference type="Pfam" id="PF00025">
    <property type="entry name" value="Arf"/>
    <property type="match status" value="1"/>
</dbReference>
<sequence length="406" mass="45174">MQINYAKKEVSCKLVYYGPGMSGKTTNLEIIHEKVPDQNKGEMTSIATEGDRTLFFDFLPLDLGKVRGMSTKFQLYTVPGQVYYSSTRKLVLQGADGVIFVADSQAEKLAENIESLKDLEKNLDEYGLKLNEIPLVIQWNKRDLPSAMDVNELDKEVNWPGAATTEAVAAMGDGVLPTLKLAASIILERLNSKEPGAETKTAKMSSEEKAKKEEVYVASVNADKISRGYFNQYCQAQYRLAAKSDEVDDFKKFSPEDKAKLLESLVNHVLLLQDAKGRNIGASPGEVEAQINAFSKRFNSSGDLDGYLSKRKLSMDNLRNEATKNVIIGKIIKDVIPDVKTKLHVSDSDVAEYYNANVNKFGGKDLDSVKAHVKAGLKNKRKRALLNAFFLKLRENAIIEVFKDKI</sequence>
<dbReference type="GO" id="GO:0005525">
    <property type="term" value="F:GTP binding"/>
    <property type="evidence" value="ECO:0007669"/>
    <property type="project" value="UniProtKB-KW"/>
</dbReference>
<dbReference type="Gene3D" id="3.40.50.300">
    <property type="entry name" value="P-loop containing nucleotide triphosphate hydrolases"/>
    <property type="match status" value="1"/>
</dbReference>
<evidence type="ECO:0000313" key="4">
    <source>
        <dbReference type="EMBL" id="VAX18033.1"/>
    </source>
</evidence>
<keyword evidence="3" id="KW-0175">Coiled coil</keyword>
<protein>
    <submittedName>
        <fullName evidence="4">Gliding motility protein MglA</fullName>
    </submittedName>
</protein>
<evidence type="ECO:0000256" key="3">
    <source>
        <dbReference type="SAM" id="Coils"/>
    </source>
</evidence>
<gene>
    <name evidence="4" type="ORF">MNBD_NITROSPINAE01-1083</name>
</gene>
<dbReference type="InterPro" id="IPR052705">
    <property type="entry name" value="Gliding_Motility_GTPase"/>
</dbReference>
<organism evidence="4">
    <name type="scientific">hydrothermal vent metagenome</name>
    <dbReference type="NCBI Taxonomy" id="652676"/>
    <lineage>
        <taxon>unclassified sequences</taxon>
        <taxon>metagenomes</taxon>
        <taxon>ecological metagenomes</taxon>
    </lineage>
</organism>
<reference evidence="4" key="1">
    <citation type="submission" date="2018-06" db="EMBL/GenBank/DDBJ databases">
        <authorList>
            <person name="Zhirakovskaya E."/>
        </authorList>
    </citation>
    <scope>NUCLEOTIDE SEQUENCE</scope>
</reference>
<dbReference type="SUPFAM" id="SSF109998">
    <property type="entry name" value="Triger factor/SurA peptide-binding domain-like"/>
    <property type="match status" value="1"/>
</dbReference>
<dbReference type="Pfam" id="PF13624">
    <property type="entry name" value="SurA_N_3"/>
    <property type="match status" value="1"/>
</dbReference>
<dbReference type="EMBL" id="UOGC01000062">
    <property type="protein sequence ID" value="VAX18033.1"/>
    <property type="molecule type" value="Genomic_DNA"/>
</dbReference>
<name>A0A3B1C0C7_9ZZZZ</name>
<dbReference type="GO" id="GO:0003924">
    <property type="term" value="F:GTPase activity"/>
    <property type="evidence" value="ECO:0007669"/>
    <property type="project" value="InterPro"/>
</dbReference>
<dbReference type="InterPro" id="IPR006689">
    <property type="entry name" value="Small_GTPase_ARF/SAR"/>
</dbReference>
<dbReference type="SUPFAM" id="SSF52540">
    <property type="entry name" value="P-loop containing nucleoside triphosphate hydrolases"/>
    <property type="match status" value="1"/>
</dbReference>
<evidence type="ECO:0000256" key="1">
    <source>
        <dbReference type="ARBA" id="ARBA00022741"/>
    </source>
</evidence>
<dbReference type="Gene3D" id="1.10.4030.10">
    <property type="entry name" value="Porin chaperone SurA, peptide-binding domain"/>
    <property type="match status" value="1"/>
</dbReference>
<dbReference type="CDD" id="cd00882">
    <property type="entry name" value="Ras_like_GTPase"/>
    <property type="match status" value="1"/>
</dbReference>
<keyword evidence="1" id="KW-0547">Nucleotide-binding</keyword>
<dbReference type="InterPro" id="IPR027304">
    <property type="entry name" value="Trigger_fact/SurA_dom_sf"/>
</dbReference>
<dbReference type="InterPro" id="IPR027417">
    <property type="entry name" value="P-loop_NTPase"/>
</dbReference>
<evidence type="ECO:0000256" key="2">
    <source>
        <dbReference type="ARBA" id="ARBA00023134"/>
    </source>
</evidence>
<dbReference type="PANTHER" id="PTHR42708">
    <property type="entry name" value="ATP/GTP-BINDING PROTEIN-RELATED"/>
    <property type="match status" value="1"/>
</dbReference>
<proteinExistence type="predicted"/>
<dbReference type="AlphaFoldDB" id="A0A3B1C0C7"/>
<accession>A0A3B1C0C7</accession>
<keyword evidence="2" id="KW-0342">GTP-binding</keyword>